<keyword evidence="1" id="KW-0808">Transferase</keyword>
<evidence type="ECO:0000256" key="2">
    <source>
        <dbReference type="ARBA" id="ARBA00023315"/>
    </source>
</evidence>
<evidence type="ECO:0000256" key="1">
    <source>
        <dbReference type="ARBA" id="ARBA00022679"/>
    </source>
</evidence>
<dbReference type="EMBL" id="CP081135">
    <property type="protein sequence ID" value="UEL47070.1"/>
    <property type="molecule type" value="Genomic_DNA"/>
</dbReference>
<keyword evidence="2" id="KW-0012">Acyltransferase</keyword>
<dbReference type="AlphaFoldDB" id="A0AAX2ZFC9"/>
<dbReference type="GO" id="GO:0016747">
    <property type="term" value="F:acyltransferase activity, transferring groups other than amino-acyl groups"/>
    <property type="evidence" value="ECO:0007669"/>
    <property type="project" value="InterPro"/>
</dbReference>
<evidence type="ECO:0000259" key="3">
    <source>
        <dbReference type="PROSITE" id="PS51186"/>
    </source>
</evidence>
<dbReference type="PANTHER" id="PTHR43420">
    <property type="entry name" value="ACETYLTRANSFERASE"/>
    <property type="match status" value="1"/>
</dbReference>
<dbReference type="InterPro" id="IPR050680">
    <property type="entry name" value="YpeA/RimI_acetyltransf"/>
</dbReference>
<evidence type="ECO:0000313" key="5">
    <source>
        <dbReference type="Proteomes" id="UP001198983"/>
    </source>
</evidence>
<dbReference type="PROSITE" id="PS51186">
    <property type="entry name" value="GNAT"/>
    <property type="match status" value="1"/>
</dbReference>
<evidence type="ECO:0000313" key="4">
    <source>
        <dbReference type="EMBL" id="UEL47070.1"/>
    </source>
</evidence>
<dbReference type="InterPro" id="IPR016181">
    <property type="entry name" value="Acyl_CoA_acyltransferase"/>
</dbReference>
<protein>
    <submittedName>
        <fullName evidence="4">GNAT family N-acetyltransferase</fullName>
    </submittedName>
</protein>
<sequence length="150" mass="17857">MNKELILKKIDESNFVECFNLKLKVEQEKFVSHPIRSLAQAYVYYNQCTPFAIYKENIMVGYVMVIYDYDEETYNIWHMMIDEKYQNKGYGRKALELCVDYIKQKPFGKSNDIILTCNMKNYKAIHIYEKLGFKDTGEVDDDEIIMKLVI</sequence>
<dbReference type="PANTHER" id="PTHR43420:SF47">
    <property type="entry name" value="N-ACETYLTRANSFERASE DOMAIN-CONTAINING PROTEIN"/>
    <property type="match status" value="1"/>
</dbReference>
<organism evidence="4 5">
    <name type="scientific">Terrisporobacter hibernicus</name>
    <dbReference type="NCBI Taxonomy" id="2813371"/>
    <lineage>
        <taxon>Bacteria</taxon>
        <taxon>Bacillati</taxon>
        <taxon>Bacillota</taxon>
        <taxon>Clostridia</taxon>
        <taxon>Peptostreptococcales</taxon>
        <taxon>Peptostreptococcaceae</taxon>
        <taxon>Terrisporobacter</taxon>
    </lineage>
</organism>
<dbReference type="Gene3D" id="3.40.630.30">
    <property type="match status" value="1"/>
</dbReference>
<accession>A0AAX2ZFC9</accession>
<dbReference type="Proteomes" id="UP001198983">
    <property type="component" value="Chromosome"/>
</dbReference>
<dbReference type="Pfam" id="PF00583">
    <property type="entry name" value="Acetyltransf_1"/>
    <property type="match status" value="1"/>
</dbReference>
<dbReference type="InterPro" id="IPR000182">
    <property type="entry name" value="GNAT_dom"/>
</dbReference>
<gene>
    <name evidence="4" type="ORF">JW646_15745</name>
</gene>
<dbReference type="RefSeq" id="WP_148556429.1">
    <property type="nucleotide sequence ID" value="NZ_CP081135.1"/>
</dbReference>
<keyword evidence="5" id="KW-1185">Reference proteome</keyword>
<dbReference type="KEGG" id="tem:JW646_15745"/>
<proteinExistence type="predicted"/>
<name>A0AAX2ZFC9_9FIRM</name>
<dbReference type="CDD" id="cd04301">
    <property type="entry name" value="NAT_SF"/>
    <property type="match status" value="1"/>
</dbReference>
<dbReference type="SUPFAM" id="SSF55729">
    <property type="entry name" value="Acyl-CoA N-acyltransferases (Nat)"/>
    <property type="match status" value="1"/>
</dbReference>
<feature type="domain" description="N-acetyltransferase" evidence="3">
    <location>
        <begin position="5"/>
        <end position="150"/>
    </location>
</feature>
<reference evidence="4 5" key="1">
    <citation type="journal article" date="2023" name="Int. J. Syst. Evol. Microbiol.">
        <title>Terrisporobacter hibernicus sp. nov., isolated from bovine faeces in Northern Ireland.</title>
        <authorList>
            <person name="Mitchell M."/>
            <person name="Nguyen S.V."/>
            <person name="Connor M."/>
            <person name="Fairley D.J."/>
            <person name="Donoghue O."/>
            <person name="Marshall H."/>
            <person name="Koolman L."/>
            <person name="McMullan G."/>
            <person name="Schaffer K.E."/>
            <person name="McGrath J.W."/>
            <person name="Fanning S."/>
        </authorList>
    </citation>
    <scope>NUCLEOTIDE SEQUENCE [LARGE SCALE GENOMIC DNA]</scope>
    <source>
        <strain evidence="4 5">MCA3</strain>
    </source>
</reference>